<dbReference type="Pfam" id="PF00135">
    <property type="entry name" value="COesterase"/>
    <property type="match status" value="1"/>
</dbReference>
<feature type="domain" description="Carboxylesterase type B" evidence="4">
    <location>
        <begin position="49"/>
        <end position="515"/>
    </location>
</feature>
<evidence type="ECO:0000256" key="2">
    <source>
        <dbReference type="ARBA" id="ARBA00022801"/>
    </source>
</evidence>
<dbReference type="InterPro" id="IPR029058">
    <property type="entry name" value="AB_hydrolase_fold"/>
</dbReference>
<evidence type="ECO:0000313" key="5">
    <source>
        <dbReference type="EMBL" id="RDW61637.1"/>
    </source>
</evidence>
<evidence type="ECO:0000256" key="1">
    <source>
        <dbReference type="ARBA" id="ARBA00005964"/>
    </source>
</evidence>
<dbReference type="SUPFAM" id="SSF53474">
    <property type="entry name" value="alpha/beta-Hydrolases"/>
    <property type="match status" value="1"/>
</dbReference>
<name>A0A3D8QIQ9_9HELO</name>
<feature type="chain" id="PRO_5017495444" description="Carboxylic ester hydrolase" evidence="3">
    <location>
        <begin position="26"/>
        <end position="545"/>
    </location>
</feature>
<dbReference type="PROSITE" id="PS00122">
    <property type="entry name" value="CARBOXYLESTERASE_B_1"/>
    <property type="match status" value="1"/>
</dbReference>
<dbReference type="InterPro" id="IPR050309">
    <property type="entry name" value="Type-B_Carboxylest/Lipase"/>
</dbReference>
<evidence type="ECO:0000256" key="3">
    <source>
        <dbReference type="RuleBase" id="RU361235"/>
    </source>
</evidence>
<dbReference type="Gene3D" id="3.40.50.1820">
    <property type="entry name" value="alpha/beta hydrolase"/>
    <property type="match status" value="1"/>
</dbReference>
<dbReference type="PANTHER" id="PTHR11559">
    <property type="entry name" value="CARBOXYLESTERASE"/>
    <property type="match status" value="1"/>
</dbReference>
<dbReference type="AlphaFoldDB" id="A0A3D8QIQ9"/>
<dbReference type="Proteomes" id="UP000256328">
    <property type="component" value="Unassembled WGS sequence"/>
</dbReference>
<feature type="signal peptide" evidence="3">
    <location>
        <begin position="1"/>
        <end position="25"/>
    </location>
</feature>
<dbReference type="InterPro" id="IPR019826">
    <property type="entry name" value="Carboxylesterase_B_AS"/>
</dbReference>
<gene>
    <name evidence="5" type="ORF">BP5796_11529</name>
</gene>
<dbReference type="GO" id="GO:0016787">
    <property type="term" value="F:hydrolase activity"/>
    <property type="evidence" value="ECO:0007669"/>
    <property type="project" value="UniProtKB-KW"/>
</dbReference>
<reference evidence="5 6" key="1">
    <citation type="journal article" date="2018" name="IMA Fungus">
        <title>IMA Genome-F 9: Draft genome sequence of Annulohypoxylon stygium, Aspergillus mulundensis, Berkeleyomyces basicola (syn. Thielaviopsis basicola), Ceratocystis smalleyi, two Cercospora beticola strains, Coleophoma cylindrospora, Fusarium fracticaudum, Phialophora cf. hyalina, and Morchella septimelata.</title>
        <authorList>
            <person name="Wingfield B.D."/>
            <person name="Bills G.F."/>
            <person name="Dong Y."/>
            <person name="Huang W."/>
            <person name="Nel W.J."/>
            <person name="Swalarsk-Parry B.S."/>
            <person name="Vaghefi N."/>
            <person name="Wilken P.M."/>
            <person name="An Z."/>
            <person name="de Beer Z.W."/>
            <person name="De Vos L."/>
            <person name="Chen L."/>
            <person name="Duong T.A."/>
            <person name="Gao Y."/>
            <person name="Hammerbacher A."/>
            <person name="Kikkert J.R."/>
            <person name="Li Y."/>
            <person name="Li H."/>
            <person name="Li K."/>
            <person name="Li Q."/>
            <person name="Liu X."/>
            <person name="Ma X."/>
            <person name="Naidoo K."/>
            <person name="Pethybridge S.J."/>
            <person name="Sun J."/>
            <person name="Steenkamp E.T."/>
            <person name="van der Nest M.A."/>
            <person name="van Wyk S."/>
            <person name="Wingfield M.J."/>
            <person name="Xiong C."/>
            <person name="Yue Q."/>
            <person name="Zhang X."/>
        </authorList>
    </citation>
    <scope>NUCLEOTIDE SEQUENCE [LARGE SCALE GENOMIC DNA]</scope>
    <source>
        <strain evidence="5 6">BP5796</strain>
    </source>
</reference>
<accession>A0A3D8QIQ9</accession>
<comment type="similarity">
    <text evidence="1 3">Belongs to the type-B carboxylesterase/lipase family.</text>
</comment>
<sequence length="545" mass="58946">MQGGGLSYAIFLLAATLAASRTVVADSTGGTPIVDLGYATHQASLSISNQSNVYYNFSNIRYAAPPLGNLRFEATQPPLNNRSAGVQDGSYGNICPQAYAEWQLGNLSLLDGAPNENEDCLFADVIVPKAIYDNKSLNQSKPVPVIVWFYGGGFTLGSKYSAGNPTGLLDQSLNTSTSGQIFVSFNYRLGAFGWMNGPEFAAVGTPNAGFYDQRTLLLWVQKYISLFGGDPDHVTVMGESAGAGSILHQITAYGGVEAPFHQAIMQSPAFIPRALKNQTNTAFEAFLAAANVTTLAEARLLDSKVLQKANKLVQATAFYGSFNFGPSPDGTFVPDLPGKLLLEGKFDHNLTIIAAHNSNEAGRYTPPTATNSDNFTTFMLDYFPELSTSQLAYLTNVLYPAIYNGSQPYTTPFKRLDLAISDFTFTCSTKSLGRAFGNSTHNYQFSVPPGNHTEDVPYTFFNGPISTVKNGTLAMTLQRYLTGFADKGTPNQAGLPYWTEYGTAGKVLNFNVTESNSVSLDTIVDTATVNIRCDWWQQGLYGDDY</sequence>
<evidence type="ECO:0000313" key="6">
    <source>
        <dbReference type="Proteomes" id="UP000256328"/>
    </source>
</evidence>
<proteinExistence type="inferred from homology"/>
<dbReference type="EMBL" id="PDLN01000018">
    <property type="protein sequence ID" value="RDW61637.1"/>
    <property type="molecule type" value="Genomic_DNA"/>
</dbReference>
<organism evidence="5 6">
    <name type="scientific">Coleophoma crateriformis</name>
    <dbReference type="NCBI Taxonomy" id="565419"/>
    <lineage>
        <taxon>Eukaryota</taxon>
        <taxon>Fungi</taxon>
        <taxon>Dikarya</taxon>
        <taxon>Ascomycota</taxon>
        <taxon>Pezizomycotina</taxon>
        <taxon>Leotiomycetes</taxon>
        <taxon>Helotiales</taxon>
        <taxon>Dermateaceae</taxon>
        <taxon>Coleophoma</taxon>
    </lineage>
</organism>
<comment type="caution">
    <text evidence="5">The sequence shown here is derived from an EMBL/GenBank/DDBJ whole genome shotgun (WGS) entry which is preliminary data.</text>
</comment>
<dbReference type="OrthoDB" id="408631at2759"/>
<keyword evidence="3" id="KW-0732">Signal</keyword>
<keyword evidence="2 3" id="KW-0378">Hydrolase</keyword>
<protein>
    <recommendedName>
        <fullName evidence="3">Carboxylic ester hydrolase</fullName>
        <ecNumber evidence="3">3.1.1.-</ecNumber>
    </recommendedName>
</protein>
<dbReference type="EC" id="3.1.1.-" evidence="3"/>
<keyword evidence="6" id="KW-1185">Reference proteome</keyword>
<dbReference type="InterPro" id="IPR002018">
    <property type="entry name" value="CarbesteraseB"/>
</dbReference>
<evidence type="ECO:0000259" key="4">
    <source>
        <dbReference type="Pfam" id="PF00135"/>
    </source>
</evidence>